<sequence>MNTNPGAAGLFQVSVDKPKIDTFEHCWAQVVGAGRANEGLRADWQAHLKLVHTTCGFKYVRFHGLYHDDMHVIHEVDGKHVYNFQYIDALFDAMLDMGVRPFVEFGFCPSLIATEVDTVFWWKGNGSPPKQLDQWSDLVRATVDHWIKRYGLEEVRTWYFECWNEVSGVLLSGGERRLRNPQPNLHQFFTGSRSQYYALYECTVKAVKQLDAALRVGGPATSNFVPDTRFDQDWEDYEVQKQLEKVNSAEKFSKAETHRNLQVEDIDSLHWRPVWVEHFLQWCYSRQLPVDFVSCHPYPTDWALDTSGNMSKRVRGLQATPDDLAHVRRIVAQSPYPSAEIHLTEWSSSPSSRDHAHDEVPVAIYIVRTMLASLNLVDTIAYWTFTDVFEEEGCGVSPFHGGFGLLNLQGIPKPAFHAFRLLSRLGTEVLGRDENAGIITRNSDGLISAIMFHYPAGVKTSPPPAYNDPEAAEDLLRVGSPEKRKLVLKALPPGSSFRVERLYPGGPGDVKTAYRRLGSPSSLGRQTTRELLDYAMRLDVSYIQADRNGELVLEEEMPPWSLTAVFQLKAES</sequence>
<evidence type="ECO:0000313" key="7">
    <source>
        <dbReference type="Proteomes" id="UP000007963"/>
    </source>
</evidence>
<evidence type="ECO:0000313" key="6">
    <source>
        <dbReference type="EMBL" id="EAU33960.1"/>
    </source>
</evidence>
<accession>Q0CJD5</accession>
<dbReference type="AlphaFoldDB" id="Q0CJD5"/>
<evidence type="ECO:0000256" key="1">
    <source>
        <dbReference type="ARBA" id="ARBA00008875"/>
    </source>
</evidence>
<dbReference type="VEuPathDB" id="FungiDB:ATEG_06199"/>
<dbReference type="HOGENOM" id="CLU_028597_0_0_1"/>
<evidence type="ECO:0000256" key="3">
    <source>
        <dbReference type="ARBA" id="ARBA00023295"/>
    </source>
</evidence>
<dbReference type="GeneID" id="4321405"/>
<protein>
    <recommendedName>
        <fullName evidence="5">Glycosyl hydrolases family 39 N-terminal catalytic domain-containing protein</fullName>
    </recommendedName>
</protein>
<dbReference type="InterPro" id="IPR051923">
    <property type="entry name" value="Glycosyl_Hydrolase_39"/>
</dbReference>
<evidence type="ECO:0000259" key="5">
    <source>
        <dbReference type="Pfam" id="PF01229"/>
    </source>
</evidence>
<dbReference type="Pfam" id="PF01229">
    <property type="entry name" value="Glyco_hydro_39"/>
    <property type="match status" value="2"/>
</dbReference>
<dbReference type="SUPFAM" id="SSF51445">
    <property type="entry name" value="(Trans)glycosidases"/>
    <property type="match status" value="1"/>
</dbReference>
<keyword evidence="3" id="KW-0326">Glycosidase</keyword>
<dbReference type="PANTHER" id="PTHR12631:SF10">
    <property type="entry name" value="BETA-XYLOSIDASE-LIKE PROTEIN-RELATED"/>
    <property type="match status" value="1"/>
</dbReference>
<dbReference type="PANTHER" id="PTHR12631">
    <property type="entry name" value="ALPHA-L-IDURONIDASE"/>
    <property type="match status" value="1"/>
</dbReference>
<dbReference type="Gene3D" id="3.20.20.80">
    <property type="entry name" value="Glycosidases"/>
    <property type="match status" value="1"/>
</dbReference>
<dbReference type="STRING" id="341663.Q0CJD5"/>
<proteinExistence type="inferred from homology"/>
<dbReference type="InterPro" id="IPR017853">
    <property type="entry name" value="GH"/>
</dbReference>
<dbReference type="InterPro" id="IPR049166">
    <property type="entry name" value="GH39_cat"/>
</dbReference>
<name>Q0CJD5_ASPTN</name>
<dbReference type="Gene3D" id="2.60.40.1500">
    <property type="entry name" value="Glycosyl hydrolase domain, family 39"/>
    <property type="match status" value="1"/>
</dbReference>
<organism evidence="6 7">
    <name type="scientific">Aspergillus terreus (strain NIH 2624 / FGSC A1156)</name>
    <dbReference type="NCBI Taxonomy" id="341663"/>
    <lineage>
        <taxon>Eukaryota</taxon>
        <taxon>Fungi</taxon>
        <taxon>Dikarya</taxon>
        <taxon>Ascomycota</taxon>
        <taxon>Pezizomycotina</taxon>
        <taxon>Eurotiomycetes</taxon>
        <taxon>Eurotiomycetidae</taxon>
        <taxon>Eurotiales</taxon>
        <taxon>Aspergillaceae</taxon>
        <taxon>Aspergillus</taxon>
        <taxon>Aspergillus subgen. Circumdati</taxon>
    </lineage>
</organism>
<dbReference type="EMBL" id="CH476601">
    <property type="protein sequence ID" value="EAU33960.1"/>
    <property type="molecule type" value="Genomic_DNA"/>
</dbReference>
<gene>
    <name evidence="6" type="ORF">ATEG_06199</name>
</gene>
<feature type="domain" description="Glycosyl hydrolases family 39 N-terminal catalytic" evidence="5">
    <location>
        <begin position="20"/>
        <end position="222"/>
    </location>
</feature>
<evidence type="ECO:0000256" key="4">
    <source>
        <dbReference type="PIRSR" id="PIRSR600514-1"/>
    </source>
</evidence>
<dbReference type="GO" id="GO:0005975">
    <property type="term" value="P:carbohydrate metabolic process"/>
    <property type="evidence" value="ECO:0007669"/>
    <property type="project" value="InterPro"/>
</dbReference>
<dbReference type="OrthoDB" id="15153at2759"/>
<feature type="active site" description="Proton donor" evidence="4">
    <location>
        <position position="165"/>
    </location>
</feature>
<dbReference type="GO" id="GO:0004553">
    <property type="term" value="F:hydrolase activity, hydrolyzing O-glycosyl compounds"/>
    <property type="evidence" value="ECO:0007669"/>
    <property type="project" value="InterPro"/>
</dbReference>
<dbReference type="PRINTS" id="PR00745">
    <property type="entry name" value="GLHYDRLASE39"/>
</dbReference>
<dbReference type="SUPFAM" id="SSF51011">
    <property type="entry name" value="Glycosyl hydrolase domain"/>
    <property type="match status" value="1"/>
</dbReference>
<feature type="domain" description="Glycosyl hydrolases family 39 N-terminal catalytic" evidence="5">
    <location>
        <begin position="257"/>
        <end position="452"/>
    </location>
</feature>
<reference evidence="7" key="1">
    <citation type="submission" date="2005-09" db="EMBL/GenBank/DDBJ databases">
        <title>Annotation of the Aspergillus terreus NIH2624 genome.</title>
        <authorList>
            <person name="Birren B.W."/>
            <person name="Lander E.S."/>
            <person name="Galagan J.E."/>
            <person name="Nusbaum C."/>
            <person name="Devon K."/>
            <person name="Henn M."/>
            <person name="Ma L.-J."/>
            <person name="Jaffe D.B."/>
            <person name="Butler J."/>
            <person name="Alvarez P."/>
            <person name="Gnerre S."/>
            <person name="Grabherr M."/>
            <person name="Kleber M."/>
            <person name="Mauceli E.W."/>
            <person name="Brockman W."/>
            <person name="Rounsley S."/>
            <person name="Young S.K."/>
            <person name="LaButti K."/>
            <person name="Pushparaj V."/>
            <person name="DeCaprio D."/>
            <person name="Crawford M."/>
            <person name="Koehrsen M."/>
            <person name="Engels R."/>
            <person name="Montgomery P."/>
            <person name="Pearson M."/>
            <person name="Howarth C."/>
            <person name="Larson L."/>
            <person name="Luoma S."/>
            <person name="White J."/>
            <person name="Alvarado L."/>
            <person name="Kodira C.D."/>
            <person name="Zeng Q."/>
            <person name="Oleary S."/>
            <person name="Yandava C."/>
            <person name="Denning D.W."/>
            <person name="Nierman W.C."/>
            <person name="Milne T."/>
            <person name="Madden K."/>
        </authorList>
    </citation>
    <scope>NUCLEOTIDE SEQUENCE [LARGE SCALE GENOMIC DNA]</scope>
    <source>
        <strain evidence="7">NIH 2624 / FGSC A1156</strain>
    </source>
</reference>
<dbReference type="Proteomes" id="UP000007963">
    <property type="component" value="Unassembled WGS sequence"/>
</dbReference>
<dbReference type="RefSeq" id="XP_001215377.1">
    <property type="nucleotide sequence ID" value="XM_001215377.1"/>
</dbReference>
<evidence type="ECO:0000256" key="2">
    <source>
        <dbReference type="ARBA" id="ARBA00022801"/>
    </source>
</evidence>
<dbReference type="InterPro" id="IPR000514">
    <property type="entry name" value="Glyco_hydro_39"/>
</dbReference>
<keyword evidence="2" id="KW-0378">Hydrolase</keyword>
<comment type="similarity">
    <text evidence="1">Belongs to the glycosyl hydrolase 39 family.</text>
</comment>